<keyword evidence="2" id="KW-1185">Reference proteome</keyword>
<dbReference type="EMBL" id="PVTE01000009">
    <property type="protein sequence ID" value="PRY38441.1"/>
    <property type="molecule type" value="Genomic_DNA"/>
</dbReference>
<dbReference type="InterPro" id="IPR036514">
    <property type="entry name" value="SGNH_hydro_sf"/>
</dbReference>
<dbReference type="RefSeq" id="WP_106138173.1">
    <property type="nucleotide sequence ID" value="NZ_PVTE01000009.1"/>
</dbReference>
<dbReference type="AlphaFoldDB" id="A0A2T0SYC7"/>
<evidence type="ECO:0000313" key="2">
    <source>
        <dbReference type="Proteomes" id="UP000238375"/>
    </source>
</evidence>
<dbReference type="GO" id="GO:0016788">
    <property type="term" value="F:hydrolase activity, acting on ester bonds"/>
    <property type="evidence" value="ECO:0007669"/>
    <property type="project" value="UniProtKB-ARBA"/>
</dbReference>
<accession>A0A2T0SYC7</accession>
<evidence type="ECO:0008006" key="3">
    <source>
        <dbReference type="Google" id="ProtNLM"/>
    </source>
</evidence>
<sequence>MSYVRNIQLPSTLASGSFQLSIQDAAGVTLPPQSLSYSRPSYPSGMSLRVTYQAATKRLYINQAGDNIQIRILRQDGAVFVMANPDNPNLSSGVFYGAGPLSGQGIYTRQWDFRQKADGSGGIPQLPIQITGKLDNGVTFDFFWTPTEVTNLVLFEPSSTTPVDPSVKAYNKVLFWDNSIGFHPAVPGIGWPYNWGMAATEASKDYRHRLIDKLRLSNPALQAYALGGENNANGINGLTSGVTVASVPDWEANYDTRSLDSYADAYNVGADLLIFAIGENVDDDGVTGRGFKQKVLDLFARFKAVNPTIQIVIRTPVWNKPTVTGNLIQIAQEQGIPFWTGSALIGDPANFGFDKPAGQTTEPTDGVKAHPNNTGMAKIAEGVYAAIPVKNSTIPPSAGNATRISGGFYESPSLADMFSRAPFVPDQNQLSDWPNATAKILENDQIVLGIHKSIGGSITIIKDKRDGINLVNTYAIGQPSNPDAWDTGRSGDYSIYGTPIGSGDSYYEAGQNTNQTGDDTGYNGVPGGSRYLDRSTITFYQRKNVEGLGLVDYVRTTPKQWSIQNIDTQYVRHAWYYLLGSSYCWTYLIECNRTDSQRTFEGREQEGPFIYTIGNNYQYLVELGTDGTTTQIQKSDFPGGQNDTGIYYTTGNYIGSYNPTSGRGLTLFAPHCSRVRGKQFIGQAGDEYSNSSGYIDIADFKDADSIGKWMVQGFTHVGSNAEFKTWRAAQMIPTLPLKWNFSGGDFQGWASLSGKFQKIGGVSTLFMGEPRKQDGSRGETVFVSPSGSWQVDSLQTLYLNAAIKGLSRLYISWLKPGQTEIQAAQAGQYKEFDVSATDSFQTYTFSMAGSPWNGIISRFQFGIPGANRSGLNGSEYLKPGWINTVNQAPQF</sequence>
<proteinExistence type="predicted"/>
<dbReference type="OrthoDB" id="633728at2"/>
<protein>
    <recommendedName>
        <fullName evidence="3">Lysophospholipase L1-like esterase</fullName>
    </recommendedName>
</protein>
<name>A0A2T0SYC7_9BACT</name>
<dbReference type="Proteomes" id="UP000238375">
    <property type="component" value="Unassembled WGS sequence"/>
</dbReference>
<dbReference type="SUPFAM" id="SSF52266">
    <property type="entry name" value="SGNH hydrolase"/>
    <property type="match status" value="1"/>
</dbReference>
<comment type="caution">
    <text evidence="1">The sequence shown here is derived from an EMBL/GenBank/DDBJ whole genome shotgun (WGS) entry which is preliminary data.</text>
</comment>
<reference evidence="1 2" key="1">
    <citation type="submission" date="2018-03" db="EMBL/GenBank/DDBJ databases">
        <title>Genomic Encyclopedia of Archaeal and Bacterial Type Strains, Phase II (KMG-II): from individual species to whole genera.</title>
        <authorList>
            <person name="Goeker M."/>
        </authorList>
    </citation>
    <scope>NUCLEOTIDE SEQUENCE [LARGE SCALE GENOMIC DNA]</scope>
    <source>
        <strain evidence="1 2">DSM 28354</strain>
    </source>
</reference>
<evidence type="ECO:0000313" key="1">
    <source>
        <dbReference type="EMBL" id="PRY38441.1"/>
    </source>
</evidence>
<gene>
    <name evidence="1" type="ORF">CLV58_109168</name>
</gene>
<organism evidence="1 2">
    <name type="scientific">Spirosoma oryzae</name>
    <dbReference type="NCBI Taxonomy" id="1469603"/>
    <lineage>
        <taxon>Bacteria</taxon>
        <taxon>Pseudomonadati</taxon>
        <taxon>Bacteroidota</taxon>
        <taxon>Cytophagia</taxon>
        <taxon>Cytophagales</taxon>
        <taxon>Cytophagaceae</taxon>
        <taxon>Spirosoma</taxon>
    </lineage>
</organism>
<dbReference type="Gene3D" id="3.40.50.1110">
    <property type="entry name" value="SGNH hydrolase"/>
    <property type="match status" value="1"/>
</dbReference>